<evidence type="ECO:0000313" key="2">
    <source>
        <dbReference type="Proteomes" id="UP000323708"/>
    </source>
</evidence>
<dbReference type="NCBIfam" id="NF038106">
    <property type="entry name" value="gamma_NF038106"/>
    <property type="match status" value="1"/>
</dbReference>
<gene>
    <name evidence="1" type="ORF">F0M18_09105</name>
</gene>
<accession>A0A5B0X3D3</accession>
<sequence length="99" mass="11471">MRKDKEKVLDEVWTEDRVRSFLEVRPHDGSSEDFHMLLKAYQSMRAEDFELFVRFFCEQQRDINACGRDGRTVLDIVTSHRNGGEYADLLRTAGAGSVD</sequence>
<keyword evidence="2" id="KW-1185">Reference proteome</keyword>
<evidence type="ECO:0008006" key="3">
    <source>
        <dbReference type="Google" id="ProtNLM"/>
    </source>
</evidence>
<reference evidence="1 2" key="1">
    <citation type="submission" date="2019-09" db="EMBL/GenBank/DDBJ databases">
        <authorList>
            <person name="Chen X.-Y."/>
        </authorList>
    </citation>
    <scope>NUCLEOTIDE SEQUENCE [LARGE SCALE GENOMIC DNA]</scope>
    <source>
        <strain evidence="1 2">NY5</strain>
    </source>
</reference>
<dbReference type="EMBL" id="VTUX01000003">
    <property type="protein sequence ID" value="KAA1192801.1"/>
    <property type="molecule type" value="Genomic_DNA"/>
</dbReference>
<dbReference type="InterPro" id="IPR047742">
    <property type="entry name" value="PA4642-like"/>
</dbReference>
<organism evidence="1 2">
    <name type="scientific">Pseudohalioglobus sediminis</name>
    <dbReference type="NCBI Taxonomy" id="2606449"/>
    <lineage>
        <taxon>Bacteria</taxon>
        <taxon>Pseudomonadati</taxon>
        <taxon>Pseudomonadota</taxon>
        <taxon>Gammaproteobacteria</taxon>
        <taxon>Cellvibrionales</taxon>
        <taxon>Halieaceae</taxon>
        <taxon>Pseudohalioglobus</taxon>
    </lineage>
</organism>
<dbReference type="AlphaFoldDB" id="A0A5B0X3D3"/>
<comment type="caution">
    <text evidence="1">The sequence shown here is derived from an EMBL/GenBank/DDBJ whole genome shotgun (WGS) entry which is preliminary data.</text>
</comment>
<proteinExistence type="predicted"/>
<dbReference type="Proteomes" id="UP000323708">
    <property type="component" value="Unassembled WGS sequence"/>
</dbReference>
<protein>
    <recommendedName>
        <fullName evidence="3">Aminopeptidase</fullName>
    </recommendedName>
</protein>
<name>A0A5B0X3D3_9GAMM</name>
<dbReference type="RefSeq" id="WP_149611084.1">
    <property type="nucleotide sequence ID" value="NZ_VTUX01000003.1"/>
</dbReference>
<evidence type="ECO:0000313" key="1">
    <source>
        <dbReference type="EMBL" id="KAA1192801.1"/>
    </source>
</evidence>